<name>A0ABS8Y148_9BURK</name>
<dbReference type="EMBL" id="JAJTWU010000008">
    <property type="protein sequence ID" value="MCE4556678.1"/>
    <property type="molecule type" value="Genomic_DNA"/>
</dbReference>
<organism evidence="2 3">
    <name type="scientific">Pelomonas cellulosilytica</name>
    <dbReference type="NCBI Taxonomy" id="2906762"/>
    <lineage>
        <taxon>Bacteria</taxon>
        <taxon>Pseudomonadati</taxon>
        <taxon>Pseudomonadota</taxon>
        <taxon>Betaproteobacteria</taxon>
        <taxon>Burkholderiales</taxon>
        <taxon>Sphaerotilaceae</taxon>
        <taxon>Roseateles</taxon>
    </lineage>
</organism>
<dbReference type="RefSeq" id="WP_233373751.1">
    <property type="nucleotide sequence ID" value="NZ_JAJTWU010000008.1"/>
</dbReference>
<sequence length="309" mass="33432">MALKLGLVGIGKIARDQHIPALSGDPRFELVACASRNARVDGVANFPDVATMLAEVPALDAISICTPPQAHFDAALAALRAGKHVMLEKPPAATTRQIGLLQAEAARHGRTLFQTWHSRFAGGVDAARDWLKGRTLTGGTITWKEDVHHWHPGQQWIFDAGGLGVFDPGINALSVLTEVLAEEAVVHKAVLEFPENQQAPIAAQLDLRTESGVRIDADFDFRQKGEQTWDVELVTTTGRLRLSHGGGALEIDGQPVAADDALAGEYPRLYARFAELCAAGRSEVDWRPFQLVADAFLIGERRTVAAHHV</sequence>
<proteinExistence type="predicted"/>
<dbReference type="InterPro" id="IPR050463">
    <property type="entry name" value="Gfo/Idh/MocA_oxidrdct_glycsds"/>
</dbReference>
<reference evidence="2 3" key="1">
    <citation type="submission" date="2021-12" db="EMBL/GenBank/DDBJ databases">
        <title>Genome seq of P8.</title>
        <authorList>
            <person name="Seo T."/>
        </authorList>
    </citation>
    <scope>NUCLEOTIDE SEQUENCE [LARGE SCALE GENOMIC DNA]</scope>
    <source>
        <strain evidence="2 3">P8</strain>
    </source>
</reference>
<gene>
    <name evidence="2" type="ORF">LXT13_19955</name>
</gene>
<dbReference type="Gene3D" id="3.40.50.720">
    <property type="entry name" value="NAD(P)-binding Rossmann-like Domain"/>
    <property type="match status" value="1"/>
</dbReference>
<dbReference type="Pfam" id="PF01408">
    <property type="entry name" value="GFO_IDH_MocA"/>
    <property type="match status" value="1"/>
</dbReference>
<evidence type="ECO:0000313" key="2">
    <source>
        <dbReference type="EMBL" id="MCE4556678.1"/>
    </source>
</evidence>
<keyword evidence="3" id="KW-1185">Reference proteome</keyword>
<accession>A0ABS8Y148</accession>
<dbReference type="PANTHER" id="PTHR43818">
    <property type="entry name" value="BCDNA.GH03377"/>
    <property type="match status" value="1"/>
</dbReference>
<dbReference type="PANTHER" id="PTHR43818:SF7">
    <property type="entry name" value="DEHYDROGENASE"/>
    <property type="match status" value="1"/>
</dbReference>
<dbReference type="Gene3D" id="3.30.360.10">
    <property type="entry name" value="Dihydrodipicolinate Reductase, domain 2"/>
    <property type="match status" value="1"/>
</dbReference>
<dbReference type="InterPro" id="IPR036291">
    <property type="entry name" value="NAD(P)-bd_dom_sf"/>
</dbReference>
<comment type="caution">
    <text evidence="2">The sequence shown here is derived from an EMBL/GenBank/DDBJ whole genome shotgun (WGS) entry which is preliminary data.</text>
</comment>
<protein>
    <submittedName>
        <fullName evidence="2">Gfo/Idh/MocA family oxidoreductase</fullName>
    </submittedName>
</protein>
<feature type="domain" description="Gfo/Idh/MocA-like oxidoreductase N-terminal" evidence="1">
    <location>
        <begin position="4"/>
        <end position="113"/>
    </location>
</feature>
<evidence type="ECO:0000259" key="1">
    <source>
        <dbReference type="Pfam" id="PF01408"/>
    </source>
</evidence>
<dbReference type="InterPro" id="IPR000683">
    <property type="entry name" value="Gfo/Idh/MocA-like_OxRdtase_N"/>
</dbReference>
<dbReference type="Proteomes" id="UP001200741">
    <property type="component" value="Unassembled WGS sequence"/>
</dbReference>
<dbReference type="SUPFAM" id="SSF51735">
    <property type="entry name" value="NAD(P)-binding Rossmann-fold domains"/>
    <property type="match status" value="1"/>
</dbReference>
<evidence type="ECO:0000313" key="3">
    <source>
        <dbReference type="Proteomes" id="UP001200741"/>
    </source>
</evidence>